<proteinExistence type="predicted"/>
<dbReference type="Proteomes" id="UP000312326">
    <property type="component" value="Chromosome"/>
</dbReference>
<dbReference type="RefSeq" id="WP_139962262.1">
    <property type="nucleotide sequence ID" value="NZ_CP029754.1"/>
</dbReference>
<evidence type="ECO:0000313" key="2">
    <source>
        <dbReference type="Proteomes" id="UP000312326"/>
    </source>
</evidence>
<name>A0A5B8EEC3_LACAM</name>
<organism evidence="1 2">
    <name type="scientific">Lactobacillus amylovorus</name>
    <dbReference type="NCBI Taxonomy" id="1604"/>
    <lineage>
        <taxon>Bacteria</taxon>
        <taxon>Bacillati</taxon>
        <taxon>Bacillota</taxon>
        <taxon>Bacilli</taxon>
        <taxon>Lactobacillales</taxon>
        <taxon>Lactobacillaceae</taxon>
        <taxon>Lactobacillus</taxon>
    </lineage>
</organism>
<protein>
    <submittedName>
        <fullName evidence="1">Uncharacterized protein</fullName>
    </submittedName>
</protein>
<sequence>MNDLEKAQALIADKNTSLKDLADECKFSSYNTLRHDRINLDKMSTSSWVRIHELAKIYDKKEVTH</sequence>
<reference evidence="1 2" key="1">
    <citation type="submission" date="2018-06" db="EMBL/GenBank/DDBJ databases">
        <title>Complete genome sequnece of Lactobacillus amylovorus PMRA3.</title>
        <authorList>
            <person name="Nam Y.-D."/>
            <person name="Chung W.-H."/>
            <person name="Park Y.S."/>
            <person name="Kang J."/>
        </authorList>
    </citation>
    <scope>NUCLEOTIDE SEQUENCE [LARGE SCALE GENOMIC DNA]</scope>
    <source>
        <strain evidence="1 2">PMRA3</strain>
    </source>
</reference>
<dbReference type="EMBL" id="CP029754">
    <property type="protein sequence ID" value="QDD70233.1"/>
    <property type="molecule type" value="Genomic_DNA"/>
</dbReference>
<accession>A0A5B8EEC3</accession>
<evidence type="ECO:0000313" key="1">
    <source>
        <dbReference type="EMBL" id="QDD70233.1"/>
    </source>
</evidence>
<gene>
    <name evidence="1" type="ORF">DM298_04570</name>
</gene>
<dbReference type="AlphaFoldDB" id="A0A5B8EEC3"/>